<proteinExistence type="predicted"/>
<evidence type="ECO:0000313" key="1">
    <source>
        <dbReference type="EMBL" id="TPP65486.1"/>
    </source>
</evidence>
<sequence>MTILLPNLVLHYFFEFHIVLKRLICYPFYCYISVFPASCATKSRLPNCCPGCVDPVHGAVLMNSIGLKSPCCLLSRLRSNLFKTLCKPKPSHSKFEVGYRSSTWIEEMGIFITMNPWGYGPGR</sequence>
<keyword evidence="2" id="KW-1185">Reference proteome</keyword>
<organism evidence="1 2">
    <name type="scientific">Fasciola gigantica</name>
    <name type="common">Giant liver fluke</name>
    <dbReference type="NCBI Taxonomy" id="46835"/>
    <lineage>
        <taxon>Eukaryota</taxon>
        <taxon>Metazoa</taxon>
        <taxon>Spiralia</taxon>
        <taxon>Lophotrochozoa</taxon>
        <taxon>Platyhelminthes</taxon>
        <taxon>Trematoda</taxon>
        <taxon>Digenea</taxon>
        <taxon>Plagiorchiida</taxon>
        <taxon>Echinostomata</taxon>
        <taxon>Echinostomatoidea</taxon>
        <taxon>Fasciolidae</taxon>
        <taxon>Fasciola</taxon>
    </lineage>
</organism>
<comment type="caution">
    <text evidence="1">The sequence shown here is derived from an EMBL/GenBank/DDBJ whole genome shotgun (WGS) entry which is preliminary data.</text>
</comment>
<name>A0A504YYH6_FASGI</name>
<gene>
    <name evidence="1" type="ORF">FGIG_02112</name>
</gene>
<dbReference type="Proteomes" id="UP000316759">
    <property type="component" value="Unassembled WGS sequence"/>
</dbReference>
<accession>A0A504YYH6</accession>
<dbReference type="AlphaFoldDB" id="A0A504YYH6"/>
<reference evidence="1 2" key="1">
    <citation type="submission" date="2019-04" db="EMBL/GenBank/DDBJ databases">
        <title>Annotation for the trematode Fasciola gigantica.</title>
        <authorList>
            <person name="Choi Y.-J."/>
        </authorList>
    </citation>
    <scope>NUCLEOTIDE SEQUENCE [LARGE SCALE GENOMIC DNA]</scope>
    <source>
        <strain evidence="1">Uganda_cow_1</strain>
    </source>
</reference>
<evidence type="ECO:0000313" key="2">
    <source>
        <dbReference type="Proteomes" id="UP000316759"/>
    </source>
</evidence>
<protein>
    <submittedName>
        <fullName evidence="1">Uncharacterized protein</fullName>
    </submittedName>
</protein>
<dbReference type="EMBL" id="SUNJ01003104">
    <property type="protein sequence ID" value="TPP65486.1"/>
    <property type="molecule type" value="Genomic_DNA"/>
</dbReference>